<keyword evidence="2" id="KW-1185">Reference proteome</keyword>
<organism evidence="1 2">
    <name type="scientific">Pyxicephalus adspersus</name>
    <name type="common">African bullfrog</name>
    <dbReference type="NCBI Taxonomy" id="30357"/>
    <lineage>
        <taxon>Eukaryota</taxon>
        <taxon>Metazoa</taxon>
        <taxon>Chordata</taxon>
        <taxon>Craniata</taxon>
        <taxon>Vertebrata</taxon>
        <taxon>Euteleostomi</taxon>
        <taxon>Amphibia</taxon>
        <taxon>Batrachia</taxon>
        <taxon>Anura</taxon>
        <taxon>Neobatrachia</taxon>
        <taxon>Ranoidea</taxon>
        <taxon>Pyxicephalidae</taxon>
        <taxon>Pyxicephalinae</taxon>
        <taxon>Pyxicephalus</taxon>
    </lineage>
</organism>
<reference evidence="1" key="1">
    <citation type="thesis" date="2020" institute="ProQuest LLC" country="789 East Eisenhower Parkway, Ann Arbor, MI, USA">
        <title>Comparative Genomics and Chromosome Evolution.</title>
        <authorList>
            <person name="Mudd A.B."/>
        </authorList>
    </citation>
    <scope>NUCLEOTIDE SEQUENCE</scope>
    <source>
        <strain evidence="1">1538</strain>
        <tissue evidence="1">Blood</tissue>
    </source>
</reference>
<sequence length="298" mass="33569">MQTIVTMAVADPVNITREDRLSSTRSNMSMASVSSDVVATMTTANCEMALLPLRLLLDLQPNYLSLENNVLTSHNQRGGFNVFSDGMAGIDGEQCKVINYIQRKVTLKSHADYKDYRETVLSKPMLFLTNVQKVNSNSAKTFAFIVNTRHPQIRAKVESAMNNAISSVMGENYLLQFNLQSSLKDYLGRQNFEMTEDNLNFSFTFKLDVLIDIFYFLGLSKKSSDVTGRILNLNCSNKEKQEKVKVFLSKMTSPLIRMGSTFDHDRRPSAYSLDVIVEDPFPAEETVKDTEQVLPLSP</sequence>
<dbReference type="EMBL" id="DYDO01000001">
    <property type="protein sequence ID" value="DBA32621.1"/>
    <property type="molecule type" value="Genomic_DNA"/>
</dbReference>
<evidence type="ECO:0000313" key="2">
    <source>
        <dbReference type="Proteomes" id="UP001181693"/>
    </source>
</evidence>
<proteinExistence type="predicted"/>
<name>A0AAV3AUH2_PYXAD</name>
<comment type="caution">
    <text evidence="1">The sequence shown here is derived from an EMBL/GenBank/DDBJ whole genome shotgun (WGS) entry which is preliminary data.</text>
</comment>
<protein>
    <submittedName>
        <fullName evidence="1">Uncharacterized protein</fullName>
    </submittedName>
</protein>
<accession>A0AAV3AUH2</accession>
<gene>
    <name evidence="1" type="ORF">GDO54_000398</name>
</gene>
<dbReference type="Proteomes" id="UP001181693">
    <property type="component" value="Unassembled WGS sequence"/>
</dbReference>
<dbReference type="AlphaFoldDB" id="A0AAV3AUH2"/>
<evidence type="ECO:0000313" key="1">
    <source>
        <dbReference type="EMBL" id="DBA32621.1"/>
    </source>
</evidence>